<gene>
    <name evidence="1" type="ORF">dnl_22210</name>
</gene>
<accession>A0A975B6V8</accession>
<proteinExistence type="predicted"/>
<dbReference type="Proteomes" id="UP000663720">
    <property type="component" value="Chromosome"/>
</dbReference>
<reference evidence="1" key="1">
    <citation type="journal article" date="2021" name="Microb. Physiol.">
        <title>Proteogenomic Insights into the Physiology of Marine, Sulfate-Reducing, Filamentous Desulfonema limicola and Desulfonema magnum.</title>
        <authorList>
            <person name="Schnaars V."/>
            <person name="Wohlbrand L."/>
            <person name="Scheve S."/>
            <person name="Hinrichs C."/>
            <person name="Reinhardt R."/>
            <person name="Rabus R."/>
        </authorList>
    </citation>
    <scope>NUCLEOTIDE SEQUENCE</scope>
    <source>
        <strain evidence="1">5ac10</strain>
    </source>
</reference>
<dbReference type="EMBL" id="CP061799">
    <property type="protein sequence ID" value="QTA79939.1"/>
    <property type="molecule type" value="Genomic_DNA"/>
</dbReference>
<dbReference type="KEGG" id="dli:dnl_22210"/>
<keyword evidence="2" id="KW-1185">Reference proteome</keyword>
<protein>
    <submittedName>
        <fullName evidence="1">Uncharacterized protein</fullName>
    </submittedName>
</protein>
<dbReference type="AlphaFoldDB" id="A0A975B6V8"/>
<organism evidence="1 2">
    <name type="scientific">Desulfonema limicola</name>
    <dbReference type="NCBI Taxonomy" id="45656"/>
    <lineage>
        <taxon>Bacteria</taxon>
        <taxon>Pseudomonadati</taxon>
        <taxon>Thermodesulfobacteriota</taxon>
        <taxon>Desulfobacteria</taxon>
        <taxon>Desulfobacterales</taxon>
        <taxon>Desulfococcaceae</taxon>
        <taxon>Desulfonema</taxon>
    </lineage>
</organism>
<evidence type="ECO:0000313" key="2">
    <source>
        <dbReference type="Proteomes" id="UP000663720"/>
    </source>
</evidence>
<name>A0A975B6V8_9BACT</name>
<sequence length="100" mass="11277">MHLILQGADNHLYINSVTFIAGAATRECPCGCYENFFYQGLSFNCFISFYGFPDFDGFVNSFPLSEQGFLSDEVHCNRLHTADTSGEGVCWNLYILIQIL</sequence>
<evidence type="ECO:0000313" key="1">
    <source>
        <dbReference type="EMBL" id="QTA79939.1"/>
    </source>
</evidence>